<evidence type="ECO:0000259" key="6">
    <source>
        <dbReference type="Pfam" id="PF00288"/>
    </source>
</evidence>
<dbReference type="GO" id="GO:0005524">
    <property type="term" value="F:ATP binding"/>
    <property type="evidence" value="ECO:0007669"/>
    <property type="project" value="UniProtKB-KW"/>
</dbReference>
<dbReference type="PANTHER" id="PTHR10457:SF6">
    <property type="entry name" value="GALACTURONOKINASE"/>
    <property type="match status" value="1"/>
</dbReference>
<dbReference type="PANTHER" id="PTHR10457">
    <property type="entry name" value="MEVALONATE KINASE/GALACTOKINASE"/>
    <property type="match status" value="1"/>
</dbReference>
<evidence type="ECO:0000313" key="9">
    <source>
        <dbReference type="Proteomes" id="UP000571018"/>
    </source>
</evidence>
<keyword evidence="2" id="KW-0547">Nucleotide-binding</keyword>
<dbReference type="PRINTS" id="PR00473">
    <property type="entry name" value="GALCTOKINASE"/>
</dbReference>
<name>A0A839A9I0_9LACT</name>
<dbReference type="AlphaFoldDB" id="A0A839A9I0"/>
<dbReference type="InterPro" id="IPR006203">
    <property type="entry name" value="GHMP_knse_ATP-bd_CS"/>
</dbReference>
<dbReference type="InterPro" id="IPR006204">
    <property type="entry name" value="GHMP_kinase_N_dom"/>
</dbReference>
<dbReference type="EMBL" id="JACAOA010000043">
    <property type="protein sequence ID" value="MBA5730175.1"/>
    <property type="molecule type" value="Genomic_DNA"/>
</dbReference>
<accession>A0A839A9I0</accession>
<feature type="domain" description="GHMP kinase N-terminal" evidence="6">
    <location>
        <begin position="51"/>
        <end position="134"/>
    </location>
</feature>
<dbReference type="GO" id="GO:0006012">
    <property type="term" value="P:galactose metabolic process"/>
    <property type="evidence" value="ECO:0007669"/>
    <property type="project" value="UniProtKB-KW"/>
</dbReference>
<dbReference type="Pfam" id="PF08544">
    <property type="entry name" value="GHMP_kinases_C"/>
    <property type="match status" value="1"/>
</dbReference>
<dbReference type="InterPro" id="IPR036554">
    <property type="entry name" value="GHMP_kinase_C_sf"/>
</dbReference>
<dbReference type="SUPFAM" id="SSF55060">
    <property type="entry name" value="GHMP Kinase, C-terminal domain"/>
    <property type="match status" value="1"/>
</dbReference>
<reference evidence="8 9" key="1">
    <citation type="submission" date="2020-06" db="EMBL/GenBank/DDBJ databases">
        <title>Reclassification of Facklamia ignava, Facklamia soureckii and Facklami tabacinasalis as Falseniella iganva gen. nov., comb. nov., Hutsoniella ignava gen. nov., comb. nov., and Ruoffia tabacinasalis gen. nov., comb. nov and description of Ruoffia haltotolerans sp. nov., isolated from hypersaline Inland Sea of Qatar.</title>
        <authorList>
            <person name="Fotedar R."/>
            <person name="Sankaranarayanan K."/>
            <person name="Lawson P."/>
            <person name="Caldwell M."/>
            <person name="Zeyara A."/>
            <person name="Al Malki A."/>
            <person name="Ali M."/>
        </authorList>
    </citation>
    <scope>NUCLEOTIDE SEQUENCE [LARGE SCALE GENOMIC DNA]</scope>
    <source>
        <strain evidence="8 9">INB8</strain>
    </source>
</reference>
<dbReference type="GO" id="GO:0004335">
    <property type="term" value="F:galactokinase activity"/>
    <property type="evidence" value="ECO:0007669"/>
    <property type="project" value="InterPro"/>
</dbReference>
<evidence type="ECO:0000259" key="7">
    <source>
        <dbReference type="Pfam" id="PF08544"/>
    </source>
</evidence>
<organism evidence="8 9">
    <name type="scientific">Ruoffia halotolerans</name>
    <dbReference type="NCBI Taxonomy" id="2748684"/>
    <lineage>
        <taxon>Bacteria</taxon>
        <taxon>Bacillati</taxon>
        <taxon>Bacillota</taxon>
        <taxon>Bacilli</taxon>
        <taxon>Lactobacillales</taxon>
        <taxon>Aerococcaceae</taxon>
        <taxon>Ruoffia</taxon>
    </lineage>
</organism>
<evidence type="ECO:0000256" key="5">
    <source>
        <dbReference type="ARBA" id="ARBA00023144"/>
    </source>
</evidence>
<dbReference type="PRINTS" id="PR00959">
    <property type="entry name" value="MEVGALKINASE"/>
</dbReference>
<proteinExistence type="predicted"/>
<evidence type="ECO:0000256" key="3">
    <source>
        <dbReference type="ARBA" id="ARBA00022777"/>
    </source>
</evidence>
<protein>
    <recommendedName>
        <fullName evidence="10">Galactokinase</fullName>
    </recommendedName>
</protein>
<evidence type="ECO:0000256" key="1">
    <source>
        <dbReference type="ARBA" id="ARBA00022679"/>
    </source>
</evidence>
<dbReference type="InterPro" id="IPR000705">
    <property type="entry name" value="Galactokinase"/>
</dbReference>
<keyword evidence="3" id="KW-0418">Kinase</keyword>
<sequence length="359" mass="40649">MTGLTIDASVDMVYAPREDGYINIKSMDFPDKEYFHLSHDLEYIPGFWGSYIRGAVHALQEDYVLKVGLNAIVSGKLPIGGLSSSAAVTTAYLMALCDVNDIEFTKYDLIKYSHWVETEFIGLKNGILDQSANILSLDNQLMVMDCQEWEHEMVPKGEGFPDFEVVVVYSGITKNLMGTDFNNLVDEVRVAGWMLQELAGLPLSKLEDVRLREIPKEVYETHKENLLPRFRKRAAHFYTEQERVEKGAEAWAKGDLEAFGQLMFESGHSSFYQQESGIPEMETIYNILKDTEGVYGARPSGAGYRGALIGLVNPDFKEHIKAQIDAIYPSKHPEYKDVYEVNFCQTDDGARFVDPKEFE</sequence>
<dbReference type="Gene3D" id="3.30.70.890">
    <property type="entry name" value="GHMP kinase, C-terminal domain"/>
    <property type="match status" value="1"/>
</dbReference>
<dbReference type="PIRSF" id="PIRSF000530">
    <property type="entry name" value="Galactokinase"/>
    <property type="match status" value="1"/>
</dbReference>
<dbReference type="InterPro" id="IPR013750">
    <property type="entry name" value="GHMP_kinase_C_dom"/>
</dbReference>
<keyword evidence="5" id="KW-0119">Carbohydrate metabolism</keyword>
<dbReference type="PROSITE" id="PS00627">
    <property type="entry name" value="GHMP_KINASES_ATP"/>
    <property type="match status" value="1"/>
</dbReference>
<dbReference type="SUPFAM" id="SSF54211">
    <property type="entry name" value="Ribosomal protein S5 domain 2-like"/>
    <property type="match status" value="1"/>
</dbReference>
<evidence type="ECO:0008006" key="10">
    <source>
        <dbReference type="Google" id="ProtNLM"/>
    </source>
</evidence>
<dbReference type="Proteomes" id="UP000571018">
    <property type="component" value="Unassembled WGS sequence"/>
</dbReference>
<dbReference type="InterPro" id="IPR020568">
    <property type="entry name" value="Ribosomal_Su5_D2-typ_SF"/>
</dbReference>
<dbReference type="InterPro" id="IPR014721">
    <property type="entry name" value="Ribsml_uS5_D2-typ_fold_subgr"/>
</dbReference>
<keyword evidence="5" id="KW-0299">Galactose metabolism</keyword>
<dbReference type="Pfam" id="PF00288">
    <property type="entry name" value="GHMP_kinases_N"/>
    <property type="match status" value="1"/>
</dbReference>
<gene>
    <name evidence="8" type="ORF">HW423_10310</name>
</gene>
<evidence type="ECO:0000313" key="8">
    <source>
        <dbReference type="EMBL" id="MBA5730175.1"/>
    </source>
</evidence>
<evidence type="ECO:0000256" key="4">
    <source>
        <dbReference type="ARBA" id="ARBA00022840"/>
    </source>
</evidence>
<comment type="caution">
    <text evidence="8">The sequence shown here is derived from an EMBL/GenBank/DDBJ whole genome shotgun (WGS) entry which is preliminary data.</text>
</comment>
<dbReference type="Gene3D" id="3.30.230.10">
    <property type="match status" value="1"/>
</dbReference>
<feature type="domain" description="GHMP kinase C-terminal" evidence="7">
    <location>
        <begin position="250"/>
        <end position="326"/>
    </location>
</feature>
<dbReference type="GO" id="GO:0005829">
    <property type="term" value="C:cytosol"/>
    <property type="evidence" value="ECO:0007669"/>
    <property type="project" value="TreeGrafter"/>
</dbReference>
<keyword evidence="1" id="KW-0808">Transferase</keyword>
<keyword evidence="9" id="KW-1185">Reference proteome</keyword>
<keyword evidence="4" id="KW-0067">ATP-binding</keyword>
<dbReference type="InterPro" id="IPR006206">
    <property type="entry name" value="Mevalonate/galactokinase"/>
</dbReference>
<evidence type="ECO:0000256" key="2">
    <source>
        <dbReference type="ARBA" id="ARBA00022741"/>
    </source>
</evidence>